<keyword evidence="10" id="KW-0862">Zinc</keyword>
<dbReference type="InterPro" id="IPR050344">
    <property type="entry name" value="Peptidase_M1_aminopeptidases"/>
</dbReference>
<feature type="domain" description="Peptidase M1 membrane alanine aminopeptidase" evidence="13">
    <location>
        <begin position="257"/>
        <end position="442"/>
    </location>
</feature>
<comment type="similarity">
    <text evidence="3">Belongs to the peptidase M1 family.</text>
</comment>
<dbReference type="PRINTS" id="PR00756">
    <property type="entry name" value="ALADIPTASE"/>
</dbReference>
<evidence type="ECO:0000256" key="5">
    <source>
        <dbReference type="ARBA" id="ARBA00015611"/>
    </source>
</evidence>
<evidence type="ECO:0000256" key="7">
    <source>
        <dbReference type="ARBA" id="ARBA00022670"/>
    </source>
</evidence>
<keyword evidence="7" id="KW-0645">Protease</keyword>
<dbReference type="Gene3D" id="1.10.390.10">
    <property type="entry name" value="Neutral Protease Domain 2"/>
    <property type="match status" value="1"/>
</dbReference>
<keyword evidence="6" id="KW-0031">Aminopeptidase</keyword>
<evidence type="ECO:0000256" key="11">
    <source>
        <dbReference type="ARBA" id="ARBA00023049"/>
    </source>
</evidence>
<evidence type="ECO:0000256" key="9">
    <source>
        <dbReference type="ARBA" id="ARBA00022801"/>
    </source>
</evidence>
<comment type="cofactor">
    <cofactor evidence="2">
        <name>Zn(2+)</name>
        <dbReference type="ChEBI" id="CHEBI:29105"/>
    </cofactor>
</comment>
<sequence>MKKILLLFIAIGFVISVQAQRPGAAIDIQHYTFSISLSDTSNLVKGNAAVDILFIKEAPAITLDLVSKDNNNKGQAVLQVTEKGKPLTFTHTNNQLTIQFAAPVKSGERKTIEITYEGIPADGLVITKNKYGHRVFFADNWPNRARNWLPCVDHPADKASLDFIVTAPAHYQVIANGVKAEDTTYNIQLRRTHYTETTPLSTKIMVIGVAEFAVQQSGTVNNIPVSSWVYPEEKDKGFYDYALAVDILPWFIKNVGPYAFKKLANVESTTIFGGMENASAIFYSDEASITGTRKSESLLTHEIAHQWFGDMATEADWSHLWLSEGFATYMTVLYFEQKHGSDTAKKMLAKDREKVIDFARKRMRPVVDSSVTNYMELLNANSYQKGGWVLHMLRRQLGDELFWKGIQTYYSRFSGKNAVTGDLCKAMEDVSGKSLQPFFQQWLFRAGQPKLDLTWTYNATKKEVNITVIQQQSELYQFPLELQTGNNEIKQVAISNRETTVTFPATIKPAALTVDPNVNLLFEGTIKEAKP</sequence>
<dbReference type="InterPro" id="IPR045357">
    <property type="entry name" value="Aminopeptidase_N-like_N"/>
</dbReference>
<dbReference type="InterPro" id="IPR014782">
    <property type="entry name" value="Peptidase_M1_dom"/>
</dbReference>
<feature type="signal peptide" evidence="12">
    <location>
        <begin position="1"/>
        <end position="19"/>
    </location>
</feature>
<dbReference type="InterPro" id="IPR042097">
    <property type="entry name" value="Aminopeptidase_N-like_N_sf"/>
</dbReference>
<accession>A0ABX3NWP4</accession>
<evidence type="ECO:0000256" key="4">
    <source>
        <dbReference type="ARBA" id="ARBA00012564"/>
    </source>
</evidence>
<evidence type="ECO:0000256" key="2">
    <source>
        <dbReference type="ARBA" id="ARBA00001947"/>
    </source>
</evidence>
<proteinExistence type="inferred from homology"/>
<keyword evidence="11" id="KW-0482">Metalloprotease</keyword>
<evidence type="ECO:0000313" key="16">
    <source>
        <dbReference type="Proteomes" id="UP000192277"/>
    </source>
</evidence>
<dbReference type="Pfam" id="PF01433">
    <property type="entry name" value="Peptidase_M1"/>
    <property type="match status" value="1"/>
</dbReference>
<feature type="chain" id="PRO_5046640147" description="Aminopeptidase N" evidence="12">
    <location>
        <begin position="20"/>
        <end position="531"/>
    </location>
</feature>
<dbReference type="EMBL" id="LWBO01000012">
    <property type="protein sequence ID" value="OQP48493.1"/>
    <property type="molecule type" value="Genomic_DNA"/>
</dbReference>
<evidence type="ECO:0000256" key="8">
    <source>
        <dbReference type="ARBA" id="ARBA00022723"/>
    </source>
</evidence>
<dbReference type="InterPro" id="IPR001930">
    <property type="entry name" value="Peptidase_M1"/>
</dbReference>
<dbReference type="PANTHER" id="PTHR11533:SF174">
    <property type="entry name" value="PUROMYCIN-SENSITIVE AMINOPEPTIDASE-RELATED"/>
    <property type="match status" value="1"/>
</dbReference>
<keyword evidence="8" id="KW-0479">Metal-binding</keyword>
<evidence type="ECO:0000256" key="1">
    <source>
        <dbReference type="ARBA" id="ARBA00000098"/>
    </source>
</evidence>
<evidence type="ECO:0000256" key="3">
    <source>
        <dbReference type="ARBA" id="ARBA00010136"/>
    </source>
</evidence>
<organism evidence="15 16">
    <name type="scientific">Niastella koreensis</name>
    <dbReference type="NCBI Taxonomy" id="354356"/>
    <lineage>
        <taxon>Bacteria</taxon>
        <taxon>Pseudomonadati</taxon>
        <taxon>Bacteroidota</taxon>
        <taxon>Chitinophagia</taxon>
        <taxon>Chitinophagales</taxon>
        <taxon>Chitinophagaceae</taxon>
        <taxon>Niastella</taxon>
    </lineage>
</organism>
<name>A0ABX3NWP4_9BACT</name>
<dbReference type="SUPFAM" id="SSF63737">
    <property type="entry name" value="Leukotriene A4 hydrolase N-terminal domain"/>
    <property type="match status" value="1"/>
</dbReference>
<dbReference type="Proteomes" id="UP000192277">
    <property type="component" value="Unassembled WGS sequence"/>
</dbReference>
<keyword evidence="16" id="KW-1185">Reference proteome</keyword>
<dbReference type="EC" id="3.4.11.2" evidence="4"/>
<evidence type="ECO:0000256" key="10">
    <source>
        <dbReference type="ARBA" id="ARBA00022833"/>
    </source>
</evidence>
<evidence type="ECO:0000313" key="15">
    <source>
        <dbReference type="EMBL" id="OQP48493.1"/>
    </source>
</evidence>
<feature type="domain" description="Aminopeptidase N-like N-terminal" evidence="14">
    <location>
        <begin position="29"/>
        <end position="202"/>
    </location>
</feature>
<dbReference type="Pfam" id="PF17900">
    <property type="entry name" value="Peptidase_M1_N"/>
    <property type="match status" value="1"/>
</dbReference>
<dbReference type="PANTHER" id="PTHR11533">
    <property type="entry name" value="PROTEASE M1 ZINC METALLOPROTEASE"/>
    <property type="match status" value="1"/>
</dbReference>
<evidence type="ECO:0000259" key="14">
    <source>
        <dbReference type="Pfam" id="PF17900"/>
    </source>
</evidence>
<keyword evidence="9" id="KW-0378">Hydrolase</keyword>
<comment type="catalytic activity">
    <reaction evidence="1">
        <text>Release of an N-terminal amino acid, Xaa-|-Yaa- from a peptide, amide or arylamide. Xaa is preferably Ala, but may be most amino acids including Pro (slow action). When a terminal hydrophobic residue is followed by a prolyl residue, the two may be released as an intact Xaa-Pro dipeptide.</text>
        <dbReference type="EC" id="3.4.11.2"/>
    </reaction>
</comment>
<keyword evidence="12" id="KW-0732">Signal</keyword>
<protein>
    <recommendedName>
        <fullName evidence="5">Aminopeptidase N</fullName>
        <ecNumber evidence="4">3.4.11.2</ecNumber>
    </recommendedName>
</protein>
<evidence type="ECO:0000256" key="6">
    <source>
        <dbReference type="ARBA" id="ARBA00022438"/>
    </source>
</evidence>
<dbReference type="CDD" id="cd09603">
    <property type="entry name" value="M1_APN_like"/>
    <property type="match status" value="1"/>
</dbReference>
<comment type="caution">
    <text evidence="15">The sequence shown here is derived from an EMBL/GenBank/DDBJ whole genome shotgun (WGS) entry which is preliminary data.</text>
</comment>
<dbReference type="Gene3D" id="2.60.40.1730">
    <property type="entry name" value="tricorn interacting facor f3 domain"/>
    <property type="match status" value="1"/>
</dbReference>
<dbReference type="InterPro" id="IPR027268">
    <property type="entry name" value="Peptidase_M4/M1_CTD_sf"/>
</dbReference>
<dbReference type="SUPFAM" id="SSF55486">
    <property type="entry name" value="Metalloproteases ('zincins'), catalytic domain"/>
    <property type="match status" value="1"/>
</dbReference>
<gene>
    <name evidence="15" type="ORF">A4D02_07210</name>
</gene>
<reference evidence="15 16" key="1">
    <citation type="submission" date="2016-04" db="EMBL/GenBank/DDBJ databases">
        <authorList>
            <person name="Chen L."/>
            <person name="Zhuang W."/>
            <person name="Wang G."/>
        </authorList>
    </citation>
    <scope>NUCLEOTIDE SEQUENCE [LARGE SCALE GENOMIC DNA]</scope>
    <source>
        <strain evidence="16">GR20</strain>
    </source>
</reference>
<dbReference type="RefSeq" id="WP_014221696.1">
    <property type="nucleotide sequence ID" value="NZ_LWBO01000012.1"/>
</dbReference>
<evidence type="ECO:0000256" key="12">
    <source>
        <dbReference type="SAM" id="SignalP"/>
    </source>
</evidence>
<evidence type="ECO:0000259" key="13">
    <source>
        <dbReference type="Pfam" id="PF01433"/>
    </source>
</evidence>